<gene>
    <name evidence="1" type="ORF">AMEX_G13064</name>
</gene>
<evidence type="ECO:0000313" key="1">
    <source>
        <dbReference type="EMBL" id="KAG9272112.1"/>
    </source>
</evidence>
<protein>
    <submittedName>
        <fullName evidence="1">Uncharacterized protein</fullName>
    </submittedName>
</protein>
<dbReference type="Proteomes" id="UP000752171">
    <property type="component" value="Unassembled WGS sequence"/>
</dbReference>
<dbReference type="EMBL" id="JAICCE010000010">
    <property type="protein sequence ID" value="KAG9272112.1"/>
    <property type="molecule type" value="Genomic_DNA"/>
</dbReference>
<dbReference type="AlphaFoldDB" id="A0A8T2LQH1"/>
<accession>A0A8T2LQH1</accession>
<sequence length="258" mass="28772">MFSRPTPYNREAPIRLKCIAKQVVTRAESWEMVEGLVVAKTNKVTATCALSDGKRLVLAHLKDADCVRVDEGMSYFIKNSNLTSRYGEDKLFFTPSTVVYKAANVSVALELEVRCYQAIHPNSKDPEEPLNGEDYYTLRGEVVKLSTTHLQATKNGPVPIRDVSLKSKTRDLEVSLWRDAATEELTLGQPVNLSHLKWRIRDGKFNSTAYTVVQKTEVSIKKCTVEIVGVSSDAKSGVTILLTTEMDEYVLPPTVWSG</sequence>
<name>A0A8T2LQH1_ASTMX</name>
<proteinExistence type="predicted"/>
<organism evidence="1 2">
    <name type="scientific">Astyanax mexicanus</name>
    <name type="common">Blind cave fish</name>
    <name type="synonym">Astyanax fasciatus mexicanus</name>
    <dbReference type="NCBI Taxonomy" id="7994"/>
    <lineage>
        <taxon>Eukaryota</taxon>
        <taxon>Metazoa</taxon>
        <taxon>Chordata</taxon>
        <taxon>Craniata</taxon>
        <taxon>Vertebrata</taxon>
        <taxon>Euteleostomi</taxon>
        <taxon>Actinopterygii</taxon>
        <taxon>Neopterygii</taxon>
        <taxon>Teleostei</taxon>
        <taxon>Ostariophysi</taxon>
        <taxon>Characiformes</taxon>
        <taxon>Characoidei</taxon>
        <taxon>Acestrorhamphidae</taxon>
        <taxon>Acestrorhamphinae</taxon>
        <taxon>Astyanax</taxon>
    </lineage>
</organism>
<evidence type="ECO:0000313" key="2">
    <source>
        <dbReference type="Proteomes" id="UP000752171"/>
    </source>
</evidence>
<reference evidence="1 2" key="1">
    <citation type="submission" date="2021-07" db="EMBL/GenBank/DDBJ databases">
        <authorList>
            <person name="Imarazene B."/>
            <person name="Zahm M."/>
            <person name="Klopp C."/>
            <person name="Cabau C."/>
            <person name="Beille S."/>
            <person name="Jouanno E."/>
            <person name="Castinel A."/>
            <person name="Lluch J."/>
            <person name="Gil L."/>
            <person name="Kuchtly C."/>
            <person name="Lopez Roques C."/>
            <person name="Donnadieu C."/>
            <person name="Parrinello H."/>
            <person name="Journot L."/>
            <person name="Du K."/>
            <person name="Schartl M."/>
            <person name="Retaux S."/>
            <person name="Guiguen Y."/>
        </authorList>
    </citation>
    <scope>NUCLEOTIDE SEQUENCE [LARGE SCALE GENOMIC DNA]</scope>
    <source>
        <strain evidence="1">Pach_M1</strain>
        <tissue evidence="1">Testis</tissue>
    </source>
</reference>
<comment type="caution">
    <text evidence="1">The sequence shown here is derived from an EMBL/GenBank/DDBJ whole genome shotgun (WGS) entry which is preliminary data.</text>
</comment>